<sequence length="228" mass="24849">MTSEAGWARHRPVGVWIMGAFSFVRMSMDRVERAREERRLREVLQTYSWSDESLYRAVMRAGRIANNSAFLDVCVKLSKLPSSAIPAYEAVSGMQLFTNVPTDSCERRILDAVYGATPLSCVEESQQNTMPTIPVVDGSPISINRRSVILTGDQRQSLAIGTTPFPIVGIQAAFGTGKTVVGAYIAAKQARGGARIILTATTNVAVAQITEIVLSLDAFADLDVCRYI</sequence>
<dbReference type="AlphaFoldDB" id="A0A183F3C9"/>
<dbReference type="InterPro" id="IPR027417">
    <property type="entry name" value="P-loop_NTPase"/>
</dbReference>
<gene>
    <name evidence="1" type="ORF">HPBE_LOCUS670</name>
</gene>
<accession>A0A3P7WNI7</accession>
<dbReference type="OrthoDB" id="5871526at2759"/>
<dbReference type="Proteomes" id="UP000050761">
    <property type="component" value="Unassembled WGS sequence"/>
</dbReference>
<reference evidence="3" key="2">
    <citation type="submission" date="2019-09" db="UniProtKB">
        <authorList>
            <consortium name="WormBaseParasite"/>
        </authorList>
    </citation>
    <scope>IDENTIFICATION</scope>
</reference>
<keyword evidence="2" id="KW-1185">Reference proteome</keyword>
<dbReference type="SUPFAM" id="SSF52540">
    <property type="entry name" value="P-loop containing nucleoside triphosphate hydrolases"/>
    <property type="match status" value="1"/>
</dbReference>
<dbReference type="Gene3D" id="3.40.50.300">
    <property type="entry name" value="P-loop containing nucleotide triphosphate hydrolases"/>
    <property type="match status" value="1"/>
</dbReference>
<accession>A0A183F3C9</accession>
<name>A0A183F3C9_HELPZ</name>
<organism evidence="2 3">
    <name type="scientific">Heligmosomoides polygyrus</name>
    <name type="common">Parasitic roundworm</name>
    <dbReference type="NCBI Taxonomy" id="6339"/>
    <lineage>
        <taxon>Eukaryota</taxon>
        <taxon>Metazoa</taxon>
        <taxon>Ecdysozoa</taxon>
        <taxon>Nematoda</taxon>
        <taxon>Chromadorea</taxon>
        <taxon>Rhabditida</taxon>
        <taxon>Rhabditina</taxon>
        <taxon>Rhabditomorpha</taxon>
        <taxon>Strongyloidea</taxon>
        <taxon>Heligmosomidae</taxon>
        <taxon>Heligmosomoides</taxon>
    </lineage>
</organism>
<evidence type="ECO:0000313" key="1">
    <source>
        <dbReference type="EMBL" id="VDO19052.1"/>
    </source>
</evidence>
<evidence type="ECO:0000313" key="2">
    <source>
        <dbReference type="Proteomes" id="UP000050761"/>
    </source>
</evidence>
<reference evidence="1 2" key="1">
    <citation type="submission" date="2018-11" db="EMBL/GenBank/DDBJ databases">
        <authorList>
            <consortium name="Pathogen Informatics"/>
        </authorList>
    </citation>
    <scope>NUCLEOTIDE SEQUENCE [LARGE SCALE GENOMIC DNA]</scope>
</reference>
<proteinExistence type="predicted"/>
<evidence type="ECO:0000313" key="3">
    <source>
        <dbReference type="WBParaSite" id="HPBE_0000067101-mRNA-1"/>
    </source>
</evidence>
<dbReference type="WBParaSite" id="HPBE_0000067101-mRNA-1">
    <property type="protein sequence ID" value="HPBE_0000067101-mRNA-1"/>
    <property type="gene ID" value="HPBE_0000067101"/>
</dbReference>
<dbReference type="EMBL" id="UZAH01000531">
    <property type="protein sequence ID" value="VDO19052.1"/>
    <property type="molecule type" value="Genomic_DNA"/>
</dbReference>
<protein>
    <submittedName>
        <fullName evidence="3">AAA_11 domain-containing protein</fullName>
    </submittedName>
</protein>